<evidence type="ECO:0000256" key="3">
    <source>
        <dbReference type="ARBA" id="ARBA00022576"/>
    </source>
</evidence>
<dbReference type="PANTHER" id="PTHR21152">
    <property type="entry name" value="AMINOTRANSFERASE CLASS V"/>
    <property type="match status" value="1"/>
</dbReference>
<dbReference type="FunFam" id="3.40.640.10:FF:000027">
    <property type="entry name" value="Serine--pyruvate aminotransferase, mitochondrial"/>
    <property type="match status" value="1"/>
</dbReference>
<evidence type="ECO:0000259" key="8">
    <source>
        <dbReference type="Pfam" id="PF00266"/>
    </source>
</evidence>
<dbReference type="GO" id="GO:0004760">
    <property type="term" value="F:L-serine-pyruvate transaminase activity"/>
    <property type="evidence" value="ECO:0007669"/>
    <property type="project" value="TreeGrafter"/>
</dbReference>
<reference evidence="9 10" key="1">
    <citation type="submission" date="2019-12" db="EMBL/GenBank/DDBJ databases">
        <title>Whole-genome analyses of novel actinobacteria.</title>
        <authorList>
            <person name="Sahin N."/>
            <person name="Saygin H."/>
        </authorList>
    </citation>
    <scope>NUCLEOTIDE SEQUENCE [LARGE SCALE GENOMIC DNA]</scope>
    <source>
        <strain evidence="9 10">KC615</strain>
    </source>
</reference>
<accession>A0A6I4VW41</accession>
<dbReference type="AlphaFoldDB" id="A0A6I4VW41"/>
<dbReference type="Proteomes" id="UP000430692">
    <property type="component" value="Unassembled WGS sequence"/>
</dbReference>
<comment type="caution">
    <text evidence="9">The sequence shown here is derived from an EMBL/GenBank/DDBJ whole genome shotgun (WGS) entry which is preliminary data.</text>
</comment>
<feature type="modified residue" description="N6-(pyridoxal phosphate)lysine" evidence="7">
    <location>
        <position position="194"/>
    </location>
</feature>
<comment type="similarity">
    <text evidence="2">Belongs to the class-V pyridoxal-phosphate-dependent aminotransferase family.</text>
</comment>
<feature type="binding site" evidence="6">
    <location>
        <position position="337"/>
    </location>
    <ligand>
        <name>substrate</name>
    </ligand>
</feature>
<gene>
    <name evidence="9" type="ORF">GSM42_00345</name>
</gene>
<protein>
    <submittedName>
        <fullName evidence="9">Aminotransferase class V-fold PLP-dependent enzyme</fullName>
    </submittedName>
</protein>
<dbReference type="RefSeq" id="WP_160799272.1">
    <property type="nucleotide sequence ID" value="NZ_WUUL01000001.1"/>
</dbReference>
<evidence type="ECO:0000256" key="7">
    <source>
        <dbReference type="PIRSR" id="PIRSR000524-50"/>
    </source>
</evidence>
<dbReference type="SUPFAM" id="SSF53383">
    <property type="entry name" value="PLP-dependent transferases"/>
    <property type="match status" value="1"/>
</dbReference>
<dbReference type="InterPro" id="IPR015422">
    <property type="entry name" value="PyrdxlP-dep_Trfase_small"/>
</dbReference>
<dbReference type="Gene3D" id="3.90.1150.10">
    <property type="entry name" value="Aspartate Aminotransferase, domain 1"/>
    <property type="match status" value="1"/>
</dbReference>
<keyword evidence="3 9" id="KW-0032">Aminotransferase</keyword>
<dbReference type="InterPro" id="IPR000192">
    <property type="entry name" value="Aminotrans_V_dom"/>
</dbReference>
<proteinExistence type="inferred from homology"/>
<evidence type="ECO:0000256" key="4">
    <source>
        <dbReference type="ARBA" id="ARBA00022679"/>
    </source>
</evidence>
<dbReference type="Pfam" id="PF00266">
    <property type="entry name" value="Aminotran_5"/>
    <property type="match status" value="1"/>
</dbReference>
<keyword evidence="4 9" id="KW-0808">Transferase</keyword>
<comment type="cofactor">
    <cofactor evidence="1 7">
        <name>pyridoxal 5'-phosphate</name>
        <dbReference type="ChEBI" id="CHEBI:597326"/>
    </cofactor>
</comment>
<feature type="domain" description="Aminotransferase class V" evidence="8">
    <location>
        <begin position="29"/>
        <end position="329"/>
    </location>
</feature>
<name>A0A6I4VW41_9BACL</name>
<dbReference type="InterPro" id="IPR015421">
    <property type="entry name" value="PyrdxlP-dep_Trfase_major"/>
</dbReference>
<evidence type="ECO:0000313" key="10">
    <source>
        <dbReference type="Proteomes" id="UP000430692"/>
    </source>
</evidence>
<keyword evidence="5 7" id="KW-0663">Pyridoxal phosphate</keyword>
<dbReference type="Gene3D" id="3.40.640.10">
    <property type="entry name" value="Type I PLP-dependent aspartate aminotransferase-like (Major domain)"/>
    <property type="match status" value="1"/>
</dbReference>
<dbReference type="InterPro" id="IPR024169">
    <property type="entry name" value="SP_NH2Trfase/AEP_transaminase"/>
</dbReference>
<evidence type="ECO:0000256" key="6">
    <source>
        <dbReference type="PIRSR" id="PIRSR000524-1"/>
    </source>
</evidence>
<dbReference type="PANTHER" id="PTHR21152:SF40">
    <property type="entry name" value="ALANINE--GLYOXYLATE AMINOTRANSFERASE"/>
    <property type="match status" value="1"/>
</dbReference>
<dbReference type="EMBL" id="WUUL01000001">
    <property type="protein sequence ID" value="MXQ52222.1"/>
    <property type="molecule type" value="Genomic_DNA"/>
</dbReference>
<dbReference type="PIRSF" id="PIRSF000524">
    <property type="entry name" value="SPT"/>
    <property type="match status" value="1"/>
</dbReference>
<organism evidence="9 10">
    <name type="scientific">Shimazuella alba</name>
    <dbReference type="NCBI Taxonomy" id="2690964"/>
    <lineage>
        <taxon>Bacteria</taxon>
        <taxon>Bacillati</taxon>
        <taxon>Bacillota</taxon>
        <taxon>Bacilli</taxon>
        <taxon>Bacillales</taxon>
        <taxon>Thermoactinomycetaceae</taxon>
        <taxon>Shimazuella</taxon>
    </lineage>
</organism>
<keyword evidence="10" id="KW-1185">Reference proteome</keyword>
<dbReference type="GO" id="GO:0008453">
    <property type="term" value="F:alanine-glyoxylate transaminase activity"/>
    <property type="evidence" value="ECO:0007669"/>
    <property type="project" value="TreeGrafter"/>
</dbReference>
<evidence type="ECO:0000256" key="1">
    <source>
        <dbReference type="ARBA" id="ARBA00001933"/>
    </source>
</evidence>
<dbReference type="GO" id="GO:0019265">
    <property type="term" value="P:glycine biosynthetic process, by transamination of glyoxylate"/>
    <property type="evidence" value="ECO:0007669"/>
    <property type="project" value="TreeGrafter"/>
</dbReference>
<evidence type="ECO:0000313" key="9">
    <source>
        <dbReference type="EMBL" id="MXQ52222.1"/>
    </source>
</evidence>
<evidence type="ECO:0000256" key="2">
    <source>
        <dbReference type="ARBA" id="ARBA00009236"/>
    </source>
</evidence>
<evidence type="ECO:0000256" key="5">
    <source>
        <dbReference type="ARBA" id="ARBA00022898"/>
    </source>
</evidence>
<dbReference type="InterPro" id="IPR015424">
    <property type="entry name" value="PyrdxlP-dep_Trfase"/>
</dbReference>
<sequence length="384" mass="41702">MFITNKINLRIPGPTPIPPSVQAAMSQPMIGHRSNEASTLIKSVSERLKPFFGTTENPLLFTGSGTSVLEAAVVNTIQPGEEVLVVVTGVFGDRFAKILTEYGAVVRRLDVEWGKTPDPEDLTSRLQQHPNLKAVFFTQCETSTGVLNPINILSPLVKKHSDALVIVDAVSSLGAVPFEMDAWNVDITVAGSQKAFMIPAGLAFAAVSPKAWSIIEKNNNPKFYLDLKRYRENLSKGTTPFTPAVSLIFGLDAALELLEAEGMTEVFHRHEGMKNLTRAAISALSLPLMTSEEDASPTVTSVYGADGWDSEILRSDLKKMGIVIAGGQQHLKGKIFRIGHMGYCDPFDILPVLSAIEISLKKQNVELRLGTAVQAAEEVLSQYV</sequence>